<feature type="compositionally biased region" description="Basic residues" evidence="1">
    <location>
        <begin position="109"/>
        <end position="119"/>
    </location>
</feature>
<name>A0A914Q2J6_9BILA</name>
<organism evidence="2 3">
    <name type="scientific">Panagrolaimus davidi</name>
    <dbReference type="NCBI Taxonomy" id="227884"/>
    <lineage>
        <taxon>Eukaryota</taxon>
        <taxon>Metazoa</taxon>
        <taxon>Ecdysozoa</taxon>
        <taxon>Nematoda</taxon>
        <taxon>Chromadorea</taxon>
        <taxon>Rhabditida</taxon>
        <taxon>Tylenchina</taxon>
        <taxon>Panagrolaimomorpha</taxon>
        <taxon>Panagrolaimoidea</taxon>
        <taxon>Panagrolaimidae</taxon>
        <taxon>Panagrolaimus</taxon>
    </lineage>
</organism>
<feature type="compositionally biased region" description="Low complexity" evidence="1">
    <location>
        <begin position="215"/>
        <end position="226"/>
    </location>
</feature>
<accession>A0A914Q2J6</accession>
<keyword evidence="2" id="KW-1185">Reference proteome</keyword>
<evidence type="ECO:0000256" key="1">
    <source>
        <dbReference type="SAM" id="MobiDB-lite"/>
    </source>
</evidence>
<feature type="compositionally biased region" description="Basic residues" evidence="1">
    <location>
        <begin position="196"/>
        <end position="214"/>
    </location>
</feature>
<dbReference type="AlphaFoldDB" id="A0A914Q2J6"/>
<evidence type="ECO:0000313" key="3">
    <source>
        <dbReference type="WBParaSite" id="PDA_v2.g25455.t1"/>
    </source>
</evidence>
<reference evidence="3" key="1">
    <citation type="submission" date="2022-11" db="UniProtKB">
        <authorList>
            <consortium name="WormBaseParasite"/>
        </authorList>
    </citation>
    <scope>IDENTIFICATION</scope>
</reference>
<dbReference type="WBParaSite" id="PDA_v2.g25455.t1">
    <property type="protein sequence ID" value="PDA_v2.g25455.t1"/>
    <property type="gene ID" value="PDA_v2.g25455"/>
</dbReference>
<sequence length="281" mass="31526">MEIKVGHVSSPPLNSSNEISSSSSNTNTGNGDGCDEVGKQIVELISRLINEVDPETEKINVEFIITPFQMNKVAAAETEVSTSSASVIKIDIAIKSQSSQVSSAPSSKHFGHRRRRRQSSRASISSSNNNNEDDTLASISPYKSTAINLTPKKSDSEKLDELSYAYYQSLVQQQRFQRNYLEEMPSKPSSKESKNLMKKKKRRSTKKKNKKHSKTSTTFAASTDSALSEVKMDSENKMIKSSKKSSTSKKHRRRHRKNHRRDGSPDGKRSKFLILIKHFWG</sequence>
<feature type="region of interest" description="Disordered" evidence="1">
    <location>
        <begin position="182"/>
        <end position="270"/>
    </location>
</feature>
<evidence type="ECO:0000313" key="2">
    <source>
        <dbReference type="Proteomes" id="UP000887578"/>
    </source>
</evidence>
<dbReference type="Proteomes" id="UP000887578">
    <property type="component" value="Unplaced"/>
</dbReference>
<feature type="compositionally biased region" description="Low complexity" evidence="1">
    <location>
        <begin position="120"/>
        <end position="130"/>
    </location>
</feature>
<feature type="region of interest" description="Disordered" evidence="1">
    <location>
        <begin position="98"/>
        <end position="137"/>
    </location>
</feature>
<feature type="compositionally biased region" description="Low complexity" evidence="1">
    <location>
        <begin position="98"/>
        <end position="108"/>
    </location>
</feature>
<feature type="region of interest" description="Disordered" evidence="1">
    <location>
        <begin position="1"/>
        <end position="34"/>
    </location>
</feature>
<protein>
    <submittedName>
        <fullName evidence="3">Uncharacterized protein</fullName>
    </submittedName>
</protein>
<feature type="compositionally biased region" description="Basic and acidic residues" evidence="1">
    <location>
        <begin position="182"/>
        <end position="195"/>
    </location>
</feature>
<feature type="compositionally biased region" description="Low complexity" evidence="1">
    <location>
        <begin position="9"/>
        <end position="29"/>
    </location>
</feature>
<proteinExistence type="predicted"/>
<feature type="compositionally biased region" description="Basic residues" evidence="1">
    <location>
        <begin position="240"/>
        <end position="260"/>
    </location>
</feature>